<dbReference type="VEuPathDB" id="FungiDB:PLEOSDRAFT_1066526"/>
<protein>
    <recommendedName>
        <fullName evidence="14">Acyl-CoA desaturase</fullName>
        <ecNumber evidence="14">1.14.19.1</ecNumber>
    </recommendedName>
</protein>
<keyword evidence="3 14" id="KW-0444">Lipid biosynthesis</keyword>
<feature type="transmembrane region" description="Helical" evidence="16">
    <location>
        <begin position="82"/>
        <end position="99"/>
    </location>
</feature>
<keyword evidence="12 16" id="KW-0472">Membrane</keyword>
<keyword evidence="14" id="KW-0813">Transport</keyword>
<dbReference type="InterPro" id="IPR005804">
    <property type="entry name" value="FA_desaturase_dom"/>
</dbReference>
<evidence type="ECO:0000256" key="2">
    <source>
        <dbReference type="ARBA" id="ARBA00009295"/>
    </source>
</evidence>
<keyword evidence="8 16" id="KW-1133">Transmembrane helix</keyword>
<evidence type="ECO:0000313" key="18">
    <source>
        <dbReference type="EMBL" id="KDQ25429.1"/>
    </source>
</evidence>
<keyword evidence="5 16" id="KW-0812">Transmembrane</keyword>
<dbReference type="GO" id="GO:0005506">
    <property type="term" value="F:iron ion binding"/>
    <property type="evidence" value="ECO:0007669"/>
    <property type="project" value="TreeGrafter"/>
</dbReference>
<evidence type="ECO:0000256" key="10">
    <source>
        <dbReference type="ARBA" id="ARBA00023004"/>
    </source>
</evidence>
<dbReference type="InterPro" id="IPR036400">
    <property type="entry name" value="Cyt_B5-like_heme/steroid_sf"/>
</dbReference>
<evidence type="ECO:0000256" key="1">
    <source>
        <dbReference type="ARBA" id="ARBA00004141"/>
    </source>
</evidence>
<dbReference type="InParanoid" id="A0A067NC60"/>
<evidence type="ECO:0000259" key="17">
    <source>
        <dbReference type="PROSITE" id="PS50255"/>
    </source>
</evidence>
<keyword evidence="13 14" id="KW-0275">Fatty acid biosynthesis</keyword>
<dbReference type="FunCoup" id="A0A067NC60">
    <property type="interactions" value="183"/>
</dbReference>
<feature type="transmembrane region" description="Helical" evidence="16">
    <location>
        <begin position="49"/>
        <end position="70"/>
    </location>
</feature>
<dbReference type="InterPro" id="IPR009160">
    <property type="entry name" value="Acyl-CoA_deSatase_haem/ster-bd"/>
</dbReference>
<evidence type="ECO:0000256" key="6">
    <source>
        <dbReference type="ARBA" id="ARBA00022723"/>
    </source>
</evidence>
<evidence type="ECO:0000256" key="11">
    <source>
        <dbReference type="ARBA" id="ARBA00023098"/>
    </source>
</evidence>
<dbReference type="PANTHER" id="PTHR11351">
    <property type="entry name" value="ACYL-COA DESATURASE"/>
    <property type="match status" value="1"/>
</dbReference>
<dbReference type="HOGENOM" id="CLU_027359_3_1_1"/>
<dbReference type="EC" id="1.14.19.1" evidence="14"/>
<evidence type="ECO:0000256" key="5">
    <source>
        <dbReference type="ARBA" id="ARBA00022692"/>
    </source>
</evidence>
<comment type="cofactor">
    <cofactor evidence="14">
        <name>Fe(2+)</name>
        <dbReference type="ChEBI" id="CHEBI:29033"/>
    </cofactor>
    <text evidence="14">Expected to bind 2 Fe(2+) ions per subunit.</text>
</comment>
<dbReference type="PROSITE" id="PS00476">
    <property type="entry name" value="FATTY_ACID_DESATUR_1"/>
    <property type="match status" value="1"/>
</dbReference>
<dbReference type="PROSITE" id="PS00191">
    <property type="entry name" value="CYTOCHROME_B5_1"/>
    <property type="match status" value="1"/>
</dbReference>
<keyword evidence="6 14" id="KW-0479">Metal-binding</keyword>
<feature type="region of interest" description="Disordered" evidence="15">
    <location>
        <begin position="1"/>
        <end position="21"/>
    </location>
</feature>
<evidence type="ECO:0000256" key="4">
    <source>
        <dbReference type="ARBA" id="ARBA00022617"/>
    </source>
</evidence>
<keyword evidence="7 14" id="KW-0276">Fatty acid metabolism</keyword>
<keyword evidence="9 14" id="KW-0560">Oxidoreductase</keyword>
<evidence type="ECO:0000256" key="7">
    <source>
        <dbReference type="ARBA" id="ARBA00022832"/>
    </source>
</evidence>
<dbReference type="GO" id="GO:0004768">
    <property type="term" value="F:stearoyl-CoA 9-desaturase activity"/>
    <property type="evidence" value="ECO:0007669"/>
    <property type="project" value="UniProtKB-UniRule"/>
</dbReference>
<evidence type="ECO:0000256" key="16">
    <source>
        <dbReference type="SAM" id="Phobius"/>
    </source>
</evidence>
<name>A0A067NC60_PLEO1</name>
<dbReference type="Pfam" id="PF00487">
    <property type="entry name" value="FA_desaturase"/>
    <property type="match status" value="1"/>
</dbReference>
<evidence type="ECO:0000256" key="8">
    <source>
        <dbReference type="ARBA" id="ARBA00022989"/>
    </source>
</evidence>
<proteinExistence type="inferred from homology"/>
<dbReference type="PROSITE" id="PS50255">
    <property type="entry name" value="CYTOCHROME_B5_2"/>
    <property type="match status" value="1"/>
</dbReference>
<reference evidence="19" key="1">
    <citation type="journal article" date="2014" name="Proc. Natl. Acad. Sci. U.S.A.">
        <title>Extensive sampling of basidiomycete genomes demonstrates inadequacy of the white-rot/brown-rot paradigm for wood decay fungi.</title>
        <authorList>
            <person name="Riley R."/>
            <person name="Salamov A.A."/>
            <person name="Brown D.W."/>
            <person name="Nagy L.G."/>
            <person name="Floudas D."/>
            <person name="Held B.W."/>
            <person name="Levasseur A."/>
            <person name="Lombard V."/>
            <person name="Morin E."/>
            <person name="Otillar R."/>
            <person name="Lindquist E.A."/>
            <person name="Sun H."/>
            <person name="LaButti K.M."/>
            <person name="Schmutz J."/>
            <person name="Jabbour D."/>
            <person name="Luo H."/>
            <person name="Baker S.E."/>
            <person name="Pisabarro A.G."/>
            <person name="Walton J.D."/>
            <person name="Blanchette R.A."/>
            <person name="Henrissat B."/>
            <person name="Martin F."/>
            <person name="Cullen D."/>
            <person name="Hibbett D.S."/>
            <person name="Grigoriev I.V."/>
        </authorList>
    </citation>
    <scope>NUCLEOTIDE SEQUENCE [LARGE SCALE GENOMIC DNA]</scope>
    <source>
        <strain evidence="19">PC15</strain>
    </source>
</reference>
<dbReference type="InterPro" id="IPR001522">
    <property type="entry name" value="FADS-1_CS"/>
</dbReference>
<dbReference type="GO" id="GO:0005789">
    <property type="term" value="C:endoplasmic reticulum membrane"/>
    <property type="evidence" value="ECO:0007669"/>
    <property type="project" value="TreeGrafter"/>
</dbReference>
<dbReference type="PRINTS" id="PR00075">
    <property type="entry name" value="FACDDSATRASE"/>
</dbReference>
<keyword evidence="11 14" id="KW-0443">Lipid metabolism</keyword>
<comment type="subcellular location">
    <subcellularLocation>
        <location evidence="1">Membrane</location>
        <topology evidence="1">Multi-pass membrane protein</topology>
    </subcellularLocation>
</comment>
<evidence type="ECO:0000256" key="3">
    <source>
        <dbReference type="ARBA" id="ARBA00022516"/>
    </source>
</evidence>
<organism evidence="18 19">
    <name type="scientific">Pleurotus ostreatus (strain PC15)</name>
    <name type="common">Oyster mushroom</name>
    <dbReference type="NCBI Taxonomy" id="1137138"/>
    <lineage>
        <taxon>Eukaryota</taxon>
        <taxon>Fungi</taxon>
        <taxon>Dikarya</taxon>
        <taxon>Basidiomycota</taxon>
        <taxon>Agaricomycotina</taxon>
        <taxon>Agaricomycetes</taxon>
        <taxon>Agaricomycetidae</taxon>
        <taxon>Agaricales</taxon>
        <taxon>Pleurotineae</taxon>
        <taxon>Pleurotaceae</taxon>
        <taxon>Pleurotus</taxon>
    </lineage>
</organism>
<dbReference type="SMART" id="SM01117">
    <property type="entry name" value="Cyt-b5"/>
    <property type="match status" value="1"/>
</dbReference>
<dbReference type="Gene3D" id="3.10.120.10">
    <property type="entry name" value="Cytochrome b5-like heme/steroid binding domain"/>
    <property type="match status" value="1"/>
</dbReference>
<keyword evidence="4 14" id="KW-0349">Heme</keyword>
<dbReference type="InterPro" id="IPR015876">
    <property type="entry name" value="Acyl-CoA_DS"/>
</dbReference>
<evidence type="ECO:0000256" key="14">
    <source>
        <dbReference type="PIRNR" id="PIRNR000345"/>
    </source>
</evidence>
<dbReference type="InterPro" id="IPR001199">
    <property type="entry name" value="Cyt_B5-like_heme/steroid-bd"/>
</dbReference>
<dbReference type="EMBL" id="KL198010">
    <property type="protein sequence ID" value="KDQ25429.1"/>
    <property type="molecule type" value="Genomic_DNA"/>
</dbReference>
<dbReference type="OrthoDB" id="10260134at2759"/>
<dbReference type="AlphaFoldDB" id="A0A067NC60"/>
<dbReference type="GO" id="GO:0020037">
    <property type="term" value="F:heme binding"/>
    <property type="evidence" value="ECO:0007669"/>
    <property type="project" value="InterPro"/>
</dbReference>
<dbReference type="PANTHER" id="PTHR11351:SF31">
    <property type="entry name" value="DESATURASE 1, ISOFORM A-RELATED"/>
    <property type="match status" value="1"/>
</dbReference>
<dbReference type="SUPFAM" id="SSF55856">
    <property type="entry name" value="Cytochrome b5-like heme/steroid binding domain"/>
    <property type="match status" value="1"/>
</dbReference>
<dbReference type="Pfam" id="PF00173">
    <property type="entry name" value="Cyt-b5"/>
    <property type="match status" value="1"/>
</dbReference>
<feature type="domain" description="Cytochrome b5 heme-binding" evidence="17">
    <location>
        <begin position="362"/>
        <end position="421"/>
    </location>
</feature>
<dbReference type="InterPro" id="IPR018506">
    <property type="entry name" value="Cyt_B5_heme-BS"/>
</dbReference>
<dbReference type="Proteomes" id="UP000027073">
    <property type="component" value="Unassembled WGS sequence"/>
</dbReference>
<dbReference type="CDD" id="cd03505">
    <property type="entry name" value="Delta9-FADS-like"/>
    <property type="match status" value="1"/>
</dbReference>
<evidence type="ECO:0000256" key="13">
    <source>
        <dbReference type="ARBA" id="ARBA00023160"/>
    </source>
</evidence>
<dbReference type="PIRSF" id="PIRSF000345">
    <property type="entry name" value="OLE1"/>
    <property type="match status" value="1"/>
</dbReference>
<evidence type="ECO:0000313" key="19">
    <source>
        <dbReference type="Proteomes" id="UP000027073"/>
    </source>
</evidence>
<evidence type="ECO:0000256" key="9">
    <source>
        <dbReference type="ARBA" id="ARBA00023002"/>
    </source>
</evidence>
<keyword evidence="14" id="KW-0249">Electron transport</keyword>
<dbReference type="GO" id="GO:0006636">
    <property type="term" value="P:unsaturated fatty acid biosynthetic process"/>
    <property type="evidence" value="ECO:0007669"/>
    <property type="project" value="UniProtKB-UniRule"/>
</dbReference>
<comment type="similarity">
    <text evidence="2 14">Belongs to the fatty acid desaturase type 1 family.</text>
</comment>
<accession>A0A067NC60</accession>
<sequence>MSTIVQAQKETHTKQLDDEPPIPDNYVTHSLKQHPPLPPFQWRNWRTEITWVPLVLLVSTPLIAAVGACYTPLRWQTALFSVFYYYVTGLGITAGYHRLWSHRSYNACLPLQYALAMAGAGACEGSIKWWSRNHRAHHRYTDTPLDPYDATAGFYHSHIGWLLLKPRTKPGFADINDLSKDVVVKWQLRWYLSLTLVMGFALPTLVPWLAWGDAKGGYVYAAMMRLVFVHHSTFCVNSLAHWLGAASFDDKHTPRDHLLTALVSIGEGYHNFHHQFPADYRNAIRWYQYDPTKWFISACERVGLVTHLRRFGENEVRKGRWSMRVKGLRREQDGLAWPSGAEALPVVGWDAYQEQARTRPLVLVSGFIHDLAPFLDAHPGGRHLLVKMVGKDATTAFFGGVYDHSNAAHNLLAMHRVSILHGGGPHAADERFVPPAQRLRIVRHDE</sequence>
<evidence type="ECO:0000256" key="12">
    <source>
        <dbReference type="ARBA" id="ARBA00023136"/>
    </source>
</evidence>
<keyword evidence="10 14" id="KW-0408">Iron</keyword>
<gene>
    <name evidence="18" type="ORF">PLEOSDRAFT_1066526</name>
</gene>
<comment type="catalytic activity">
    <reaction evidence="14">
        <text>octadecanoyl-CoA + 2 Fe(II)-[cytochrome b5] + O2 + 2 H(+) = (9Z)-octadecenoyl-CoA + 2 Fe(III)-[cytochrome b5] + 2 H2O</text>
        <dbReference type="Rhea" id="RHEA:19721"/>
        <dbReference type="Rhea" id="RHEA-COMP:10438"/>
        <dbReference type="Rhea" id="RHEA-COMP:10439"/>
        <dbReference type="ChEBI" id="CHEBI:15377"/>
        <dbReference type="ChEBI" id="CHEBI:15378"/>
        <dbReference type="ChEBI" id="CHEBI:15379"/>
        <dbReference type="ChEBI" id="CHEBI:29033"/>
        <dbReference type="ChEBI" id="CHEBI:29034"/>
        <dbReference type="ChEBI" id="CHEBI:57387"/>
        <dbReference type="ChEBI" id="CHEBI:57394"/>
        <dbReference type="EC" id="1.14.19.1"/>
    </reaction>
</comment>
<evidence type="ECO:0000256" key="15">
    <source>
        <dbReference type="SAM" id="MobiDB-lite"/>
    </source>
</evidence>
<feature type="transmembrane region" description="Helical" evidence="16">
    <location>
        <begin position="190"/>
        <end position="211"/>
    </location>
</feature>
<dbReference type="STRING" id="1137138.A0A067NC60"/>
<comment type="function">
    <text evidence="14">Stearoyl-CoA desaturase that utilizes O(2) and electrons from reduced cytochrome b5 to introduce the first double bond into saturated fatty acyl-CoA substrates.</text>
</comment>